<evidence type="ECO:0000313" key="3">
    <source>
        <dbReference type="Proteomes" id="UP001175271"/>
    </source>
</evidence>
<evidence type="ECO:0000256" key="1">
    <source>
        <dbReference type="SAM" id="MobiDB-lite"/>
    </source>
</evidence>
<dbReference type="AlphaFoldDB" id="A0AA39LTJ1"/>
<keyword evidence="3" id="KW-1185">Reference proteome</keyword>
<feature type="compositionally biased region" description="Low complexity" evidence="1">
    <location>
        <begin position="268"/>
        <end position="286"/>
    </location>
</feature>
<sequence>MQKNDCSTKLCDSVYAKLKENDLSKFHSTFNAKTYVHRLIMTQGSDGLIAYSRAMQTRVYPVTVSSMNGLERVLCILVDRCTIACQPSPCVFAFQPKGSEGSAGQWTVRWLRPKQPEGTNACESDVTLYPNCMTVPRFPSHLTAFNYEDDLFCLWPRARKYYIWSRTQDRPFCAIEPSSDVHKLYMSRTRCLVFGSKVVVIDMENVNFFVIDMVKGSFDAAPDVIDDRKRVNTLGHQRGRLPPLVNRRSVGTVRLQGQCWKECGEYSETTNTSSSASPPESSSDPSRNLKRSLVRYRRQSDYDSTETKVPKLEVKPDSPEFESPIVHCSSCGDCLVASKIFQCSECEMDDQYICGACGFSDHSSHLGAIKHVGFLSDEEKNEGLRDVEDLLDLENEKKRVFDRLECISVAFREEFEEVHGKAECLKAKLTSEEPLSKVSYVEEMTEVRSLNDGLKRREELLDQFQYFLENPEGSDCNSNYSEE</sequence>
<reference evidence="2" key="1">
    <citation type="submission" date="2023-06" db="EMBL/GenBank/DDBJ databases">
        <title>Genomic analysis of the entomopathogenic nematode Steinernema hermaphroditum.</title>
        <authorList>
            <person name="Schwarz E.M."/>
            <person name="Heppert J.K."/>
            <person name="Baniya A."/>
            <person name="Schwartz H.T."/>
            <person name="Tan C.-H."/>
            <person name="Antoshechkin I."/>
            <person name="Sternberg P.W."/>
            <person name="Goodrich-Blair H."/>
            <person name="Dillman A.R."/>
        </authorList>
    </citation>
    <scope>NUCLEOTIDE SEQUENCE</scope>
    <source>
        <strain evidence="2">PS9179</strain>
        <tissue evidence="2">Whole animal</tissue>
    </source>
</reference>
<name>A0AA39LTJ1_9BILA</name>
<proteinExistence type="predicted"/>
<feature type="compositionally biased region" description="Basic and acidic residues" evidence="1">
    <location>
        <begin position="298"/>
        <end position="316"/>
    </location>
</feature>
<feature type="region of interest" description="Disordered" evidence="1">
    <location>
        <begin position="268"/>
        <end position="290"/>
    </location>
</feature>
<gene>
    <name evidence="2" type="ORF">QR680_004330</name>
</gene>
<comment type="caution">
    <text evidence="2">The sequence shown here is derived from an EMBL/GenBank/DDBJ whole genome shotgun (WGS) entry which is preliminary data.</text>
</comment>
<organism evidence="2 3">
    <name type="scientific">Steinernema hermaphroditum</name>
    <dbReference type="NCBI Taxonomy" id="289476"/>
    <lineage>
        <taxon>Eukaryota</taxon>
        <taxon>Metazoa</taxon>
        <taxon>Ecdysozoa</taxon>
        <taxon>Nematoda</taxon>
        <taxon>Chromadorea</taxon>
        <taxon>Rhabditida</taxon>
        <taxon>Tylenchina</taxon>
        <taxon>Panagrolaimomorpha</taxon>
        <taxon>Strongyloidoidea</taxon>
        <taxon>Steinernematidae</taxon>
        <taxon>Steinernema</taxon>
    </lineage>
</organism>
<accession>A0AA39LTJ1</accession>
<protein>
    <submittedName>
        <fullName evidence="2">Uncharacterized protein</fullName>
    </submittedName>
</protein>
<feature type="region of interest" description="Disordered" evidence="1">
    <location>
        <begin position="297"/>
        <end position="316"/>
    </location>
</feature>
<dbReference type="EMBL" id="JAUCMV010000003">
    <property type="protein sequence ID" value="KAK0409083.1"/>
    <property type="molecule type" value="Genomic_DNA"/>
</dbReference>
<dbReference type="Proteomes" id="UP001175271">
    <property type="component" value="Unassembled WGS sequence"/>
</dbReference>
<evidence type="ECO:0000313" key="2">
    <source>
        <dbReference type="EMBL" id="KAK0409083.1"/>
    </source>
</evidence>